<feature type="binding site" evidence="5">
    <location>
        <position position="10"/>
    </location>
    <ligand>
        <name>a purine D-ribonucleoside</name>
        <dbReference type="ChEBI" id="CHEBI:142355"/>
        <note>ligand shared between dimeric partners</note>
    </ligand>
</feature>
<name>A0A328UEQ5_9FIRM</name>
<dbReference type="InterPro" id="IPR000845">
    <property type="entry name" value="Nucleoside_phosphorylase_d"/>
</dbReference>
<comment type="caution">
    <text evidence="7">The sequence shown here is derived from an EMBL/GenBank/DDBJ whole genome shotgun (WGS) entry which is preliminary data.</text>
</comment>
<dbReference type="PANTHER" id="PTHR43691:SF11">
    <property type="entry name" value="FI09636P-RELATED"/>
    <property type="match status" value="1"/>
</dbReference>
<proteinExistence type="inferred from homology"/>
<evidence type="ECO:0000256" key="5">
    <source>
        <dbReference type="HAMAP-Rule" id="MF_01627"/>
    </source>
</evidence>
<feature type="binding site" description="in other chain" evidence="5">
    <location>
        <position position="26"/>
    </location>
    <ligand>
        <name>phosphate</name>
        <dbReference type="ChEBI" id="CHEBI:43474"/>
        <note>ligand shared between dimeric partners</note>
    </ligand>
</feature>
<dbReference type="NCBIfam" id="TIGR00107">
    <property type="entry name" value="deoD"/>
    <property type="match status" value="1"/>
</dbReference>
<dbReference type="NCBIfam" id="NF004489">
    <property type="entry name" value="PRK05819.1"/>
    <property type="match status" value="1"/>
</dbReference>
<feature type="site" description="Important for catalytic activity" evidence="5">
    <location>
        <position position="223"/>
    </location>
</feature>
<dbReference type="EMBL" id="QLYR01000001">
    <property type="protein sequence ID" value="RAQ30347.1"/>
    <property type="molecule type" value="Genomic_DNA"/>
</dbReference>
<dbReference type="GO" id="GO:0042278">
    <property type="term" value="P:purine nucleoside metabolic process"/>
    <property type="evidence" value="ECO:0007669"/>
    <property type="project" value="UniProtKB-UniRule"/>
</dbReference>
<evidence type="ECO:0000256" key="1">
    <source>
        <dbReference type="ARBA" id="ARBA00010456"/>
    </source>
</evidence>
<feature type="binding site" description="in other chain" evidence="5">
    <location>
        <begin position="209"/>
        <end position="210"/>
    </location>
    <ligand>
        <name>a purine D-ribonucleoside</name>
        <dbReference type="ChEBI" id="CHEBI:142355"/>
        <note>ligand shared between dimeric partners</note>
    </ligand>
</feature>
<evidence type="ECO:0000256" key="4">
    <source>
        <dbReference type="ARBA" id="ARBA00048447"/>
    </source>
</evidence>
<evidence type="ECO:0000259" key="6">
    <source>
        <dbReference type="Pfam" id="PF01048"/>
    </source>
</evidence>
<evidence type="ECO:0000313" key="7">
    <source>
        <dbReference type="EMBL" id="RAQ30347.1"/>
    </source>
</evidence>
<dbReference type="InterPro" id="IPR018016">
    <property type="entry name" value="Nucleoside_phosphorylase_CS"/>
</dbReference>
<keyword evidence="2 5" id="KW-0328">Glycosyltransferase</keyword>
<dbReference type="Pfam" id="PF01048">
    <property type="entry name" value="PNP_UDP_1"/>
    <property type="match status" value="1"/>
</dbReference>
<dbReference type="GO" id="GO:0005829">
    <property type="term" value="C:cytosol"/>
    <property type="evidence" value="ECO:0007669"/>
    <property type="project" value="TreeGrafter"/>
</dbReference>
<dbReference type="HAMAP" id="MF_01627">
    <property type="entry name" value="Pur_nucleosid_phosp"/>
    <property type="match status" value="1"/>
</dbReference>
<feature type="domain" description="Nucleoside phosphorylase" evidence="6">
    <location>
        <begin position="22"/>
        <end position="219"/>
    </location>
</feature>
<accession>A0A328UEQ5</accession>
<dbReference type="PROSITE" id="PS01232">
    <property type="entry name" value="PNP_UDP_1"/>
    <property type="match status" value="1"/>
</dbReference>
<comment type="function">
    <text evidence="5">Catalyzes the reversible phosphorolytic breakdown of the N-glycosidic bond in the beta-(deoxy)ribonucleoside molecules, with the formation of the corresponding free purine bases and pentose-1-phosphate.</text>
</comment>
<dbReference type="InterPro" id="IPR035994">
    <property type="entry name" value="Nucleoside_phosphorylase_sf"/>
</dbReference>
<reference evidence="7 8" key="1">
    <citation type="submission" date="2018-06" db="EMBL/GenBank/DDBJ databases">
        <title>Noncontiguous genome sequence of Ruminococcaceae bacterium ASD2818.</title>
        <authorList>
            <person name="Chaplin A.V."/>
            <person name="Sokolova S.R."/>
            <person name="Kochetkova T.O."/>
            <person name="Goltsov A.Y."/>
            <person name="Trofimov D.Y."/>
            <person name="Efimov B.A."/>
        </authorList>
    </citation>
    <scope>NUCLEOTIDE SEQUENCE [LARGE SCALE GENOMIC DNA]</scope>
    <source>
        <strain evidence="7 8">ASD2818</strain>
    </source>
</reference>
<dbReference type="EC" id="2.4.2.1" evidence="5"/>
<gene>
    <name evidence="5 7" type="primary">deoD</name>
    <name evidence="7" type="ORF">DPQ25_02250</name>
</gene>
<comment type="catalytic activity">
    <reaction evidence="5">
        <text>a purine D-ribonucleoside + phosphate = a purine nucleobase + alpha-D-ribose 1-phosphate</text>
        <dbReference type="Rhea" id="RHEA:19805"/>
        <dbReference type="ChEBI" id="CHEBI:26386"/>
        <dbReference type="ChEBI" id="CHEBI:43474"/>
        <dbReference type="ChEBI" id="CHEBI:57720"/>
        <dbReference type="ChEBI" id="CHEBI:142355"/>
        <dbReference type="EC" id="2.4.2.1"/>
    </reaction>
</comment>
<evidence type="ECO:0000256" key="3">
    <source>
        <dbReference type="ARBA" id="ARBA00022679"/>
    </source>
</evidence>
<evidence type="ECO:0000256" key="2">
    <source>
        <dbReference type="ARBA" id="ARBA00022676"/>
    </source>
</evidence>
<feature type="binding site" evidence="5">
    <location>
        <position position="49"/>
    </location>
    <ligand>
        <name>phosphate</name>
        <dbReference type="ChEBI" id="CHEBI:43474"/>
        <note>ligand shared between dimeric partners</note>
    </ligand>
</feature>
<dbReference type="SUPFAM" id="SSF53167">
    <property type="entry name" value="Purine and uridine phosphorylases"/>
    <property type="match status" value="1"/>
</dbReference>
<sequence>MSAFNAPTAHNGACPGEIAETVLMPGDPARAKWIAENYLREAFCFNRVRNMLGYTGYCGGQRISVMGSGMGMPSMGIYSYELFHFYGVQNIIRIGSAGGISDSVALRDVIAVLGASTDSNYASQYNLPGSFCPTASFPLLERAVTTARTLKIPVQIGNVLSSDFFYGDDEHALLQWKKMGVLAVEMETAALYMNASRCGKSALSLLTVSDCPLRGEALSAQERETGFRAMVELALLAAGCTLSSEA</sequence>
<dbReference type="PANTHER" id="PTHR43691">
    <property type="entry name" value="URIDINE PHOSPHORYLASE"/>
    <property type="match status" value="1"/>
</dbReference>
<evidence type="ECO:0000313" key="8">
    <source>
        <dbReference type="Proteomes" id="UP000249377"/>
    </source>
</evidence>
<dbReference type="GO" id="GO:0004850">
    <property type="term" value="F:uridine phosphorylase activity"/>
    <property type="evidence" value="ECO:0007669"/>
    <property type="project" value="UniProtKB-EC"/>
</dbReference>
<feature type="active site" description="Proton donor" evidence="5">
    <location>
        <position position="210"/>
    </location>
</feature>
<feature type="binding site" description="in other chain" evidence="5">
    <location>
        <position position="30"/>
    </location>
    <ligand>
        <name>phosphate</name>
        <dbReference type="ChEBI" id="CHEBI:43474"/>
        <note>ligand shared between dimeric partners</note>
    </ligand>
</feature>
<feature type="binding site" description="in other chain" evidence="5">
    <location>
        <begin position="185"/>
        <end position="187"/>
    </location>
    <ligand>
        <name>a purine D-ribonucleoside</name>
        <dbReference type="ChEBI" id="CHEBI:142355"/>
        <note>ligand shared between dimeric partners</note>
    </ligand>
</feature>
<dbReference type="Proteomes" id="UP000249377">
    <property type="component" value="Unassembled WGS sequence"/>
</dbReference>
<keyword evidence="8" id="KW-1185">Reference proteome</keyword>
<dbReference type="AlphaFoldDB" id="A0A328UEQ5"/>
<dbReference type="GO" id="GO:0004731">
    <property type="term" value="F:purine-nucleoside phosphorylase activity"/>
    <property type="evidence" value="ECO:0007669"/>
    <property type="project" value="UniProtKB-UniRule"/>
</dbReference>
<comment type="similarity">
    <text evidence="1 5">Belongs to the PNP/UDP phosphorylase family.</text>
</comment>
<protein>
    <recommendedName>
        <fullName evidence="5">Purine nucleoside phosphorylase DeoD-type</fullName>
        <shortName evidence="5">PNP</shortName>
        <ecNumber evidence="5">2.4.2.1</ecNumber>
    </recommendedName>
</protein>
<dbReference type="InterPro" id="IPR004402">
    <property type="entry name" value="DeoD-type"/>
</dbReference>
<dbReference type="CDD" id="cd09006">
    <property type="entry name" value="PNP_EcPNPI-like"/>
    <property type="match status" value="1"/>
</dbReference>
<dbReference type="GO" id="GO:0006218">
    <property type="term" value="P:uridine catabolic process"/>
    <property type="evidence" value="ECO:0007669"/>
    <property type="project" value="TreeGrafter"/>
</dbReference>
<dbReference type="RefSeq" id="WP_112331544.1">
    <property type="nucleotide sequence ID" value="NZ_QLYR01000001.1"/>
</dbReference>
<feature type="binding site" description="in other chain" evidence="5">
    <location>
        <begin position="93"/>
        <end position="96"/>
    </location>
    <ligand>
        <name>phosphate</name>
        <dbReference type="ChEBI" id="CHEBI:43474"/>
        <note>ligand shared between dimeric partners</note>
    </ligand>
</feature>
<comment type="subunit">
    <text evidence="5">Homohexamer; trimer of homodimers.</text>
</comment>
<keyword evidence="3 5" id="KW-0808">Transferase</keyword>
<comment type="catalytic activity">
    <reaction evidence="4">
        <text>uridine + phosphate = alpha-D-ribose 1-phosphate + uracil</text>
        <dbReference type="Rhea" id="RHEA:24388"/>
        <dbReference type="ChEBI" id="CHEBI:16704"/>
        <dbReference type="ChEBI" id="CHEBI:17568"/>
        <dbReference type="ChEBI" id="CHEBI:43474"/>
        <dbReference type="ChEBI" id="CHEBI:57720"/>
        <dbReference type="EC" id="2.4.2.3"/>
    </reaction>
</comment>
<comment type="catalytic activity">
    <reaction evidence="5">
        <text>a purine 2'-deoxy-D-ribonucleoside + phosphate = a purine nucleobase + 2-deoxy-alpha-D-ribose 1-phosphate</text>
        <dbReference type="Rhea" id="RHEA:36431"/>
        <dbReference type="ChEBI" id="CHEBI:26386"/>
        <dbReference type="ChEBI" id="CHEBI:43474"/>
        <dbReference type="ChEBI" id="CHEBI:57259"/>
        <dbReference type="ChEBI" id="CHEBI:142361"/>
        <dbReference type="EC" id="2.4.2.1"/>
    </reaction>
</comment>
<organism evidence="7 8">
    <name type="scientific">Hydrogeniiclostridium mannosilyticum</name>
    <dbReference type="NCBI Taxonomy" id="2764322"/>
    <lineage>
        <taxon>Bacteria</taxon>
        <taxon>Bacillati</taxon>
        <taxon>Bacillota</taxon>
        <taxon>Clostridia</taxon>
        <taxon>Eubacteriales</taxon>
        <taxon>Acutalibacteraceae</taxon>
        <taxon>Hydrogeniiclostridium</taxon>
    </lineage>
</organism>
<dbReference type="Gene3D" id="3.40.50.1580">
    <property type="entry name" value="Nucleoside phosphorylase domain"/>
    <property type="match status" value="1"/>
</dbReference>